<feature type="signal peptide" evidence="1">
    <location>
        <begin position="1"/>
        <end position="23"/>
    </location>
</feature>
<evidence type="ECO:0000313" key="3">
    <source>
        <dbReference type="EMBL" id="GIJ72477.1"/>
    </source>
</evidence>
<dbReference type="Proteomes" id="UP000635606">
    <property type="component" value="Unassembled WGS sequence"/>
</dbReference>
<keyword evidence="1" id="KW-0732">Signal</keyword>
<dbReference type="PROSITE" id="PS51257">
    <property type="entry name" value="PROKAR_LIPOPROTEIN"/>
    <property type="match status" value="1"/>
</dbReference>
<dbReference type="Pfam" id="PF10646">
    <property type="entry name" value="Germane"/>
    <property type="match status" value="1"/>
</dbReference>
<feature type="chain" id="PRO_5035295829" description="GerMN domain-containing protein" evidence="1">
    <location>
        <begin position="24"/>
        <end position="189"/>
    </location>
</feature>
<keyword evidence="4" id="KW-1185">Reference proteome</keyword>
<comment type="caution">
    <text evidence="3">The sequence shown here is derived from an EMBL/GenBank/DDBJ whole genome shotgun (WGS) entry which is preliminary data.</text>
</comment>
<proteinExistence type="predicted"/>
<name>A0A8J4EHR8_9ACTN</name>
<feature type="domain" description="GerMN" evidence="2">
    <location>
        <begin position="78"/>
        <end position="167"/>
    </location>
</feature>
<dbReference type="SMART" id="SM00909">
    <property type="entry name" value="Germane"/>
    <property type="match status" value="1"/>
</dbReference>
<dbReference type="EMBL" id="BOPH01000102">
    <property type="protein sequence ID" value="GIJ72477.1"/>
    <property type="molecule type" value="Genomic_DNA"/>
</dbReference>
<sequence>MTARSAVVAALLLTLVAGCGVPAEDEARPLPASGTVPGTGPVVEVSPSPAGSVAQPFYFVRRGRLVPVVRWIGPATPLDALTRTLLAGPTSSEAAADLTSALTGTATVRGVRRSGAIALVDLGDDPPATGRTDEILAFGQIVCTLTARTDVSGVAFVRGDQPLEVPRPDGSLSAQPMAALTYADLLAPA</sequence>
<dbReference type="AlphaFoldDB" id="A0A8J4EHR8"/>
<accession>A0A8J4EHR8</accession>
<reference evidence="3" key="1">
    <citation type="submission" date="2021-01" db="EMBL/GenBank/DDBJ databases">
        <title>Whole genome shotgun sequence of Virgisporangium ochraceum NBRC 16418.</title>
        <authorList>
            <person name="Komaki H."/>
            <person name="Tamura T."/>
        </authorList>
    </citation>
    <scope>NUCLEOTIDE SEQUENCE</scope>
    <source>
        <strain evidence="3">NBRC 16418</strain>
    </source>
</reference>
<evidence type="ECO:0000313" key="4">
    <source>
        <dbReference type="Proteomes" id="UP000635606"/>
    </source>
</evidence>
<evidence type="ECO:0000259" key="2">
    <source>
        <dbReference type="SMART" id="SM00909"/>
    </source>
</evidence>
<gene>
    <name evidence="3" type="ORF">Voc01_073940</name>
</gene>
<dbReference type="InterPro" id="IPR019606">
    <property type="entry name" value="GerMN"/>
</dbReference>
<dbReference type="RefSeq" id="WP_203932338.1">
    <property type="nucleotide sequence ID" value="NZ_BOPH01000102.1"/>
</dbReference>
<protein>
    <recommendedName>
        <fullName evidence="2">GerMN domain-containing protein</fullName>
    </recommendedName>
</protein>
<evidence type="ECO:0000256" key="1">
    <source>
        <dbReference type="SAM" id="SignalP"/>
    </source>
</evidence>
<organism evidence="3 4">
    <name type="scientific">Virgisporangium ochraceum</name>
    <dbReference type="NCBI Taxonomy" id="65505"/>
    <lineage>
        <taxon>Bacteria</taxon>
        <taxon>Bacillati</taxon>
        <taxon>Actinomycetota</taxon>
        <taxon>Actinomycetes</taxon>
        <taxon>Micromonosporales</taxon>
        <taxon>Micromonosporaceae</taxon>
        <taxon>Virgisporangium</taxon>
    </lineage>
</organism>